<name>A0A6A6L358_HEVBR</name>
<evidence type="ECO:0000313" key="4">
    <source>
        <dbReference type="EMBL" id="KAF2294688.1"/>
    </source>
</evidence>
<dbReference type="InterPro" id="IPR002213">
    <property type="entry name" value="UDP_glucos_trans"/>
</dbReference>
<dbReference type="Proteomes" id="UP000467840">
    <property type="component" value="Chromosome 7"/>
</dbReference>
<gene>
    <name evidence="4" type="ORF">GH714_015548</name>
</gene>
<dbReference type="PANTHER" id="PTHR48047">
    <property type="entry name" value="GLYCOSYLTRANSFERASE"/>
    <property type="match status" value="1"/>
</dbReference>
<comment type="caution">
    <text evidence="4">The sequence shown here is derived from an EMBL/GenBank/DDBJ whole genome shotgun (WGS) entry which is preliminary data.</text>
</comment>
<protein>
    <recommendedName>
        <fullName evidence="6">Anthocyanidin 3-O-glucosyltransferase</fullName>
    </recommendedName>
</protein>
<keyword evidence="5" id="KW-1185">Reference proteome</keyword>
<evidence type="ECO:0000256" key="2">
    <source>
        <dbReference type="ARBA" id="ARBA00022676"/>
    </source>
</evidence>
<evidence type="ECO:0000256" key="1">
    <source>
        <dbReference type="ARBA" id="ARBA00009995"/>
    </source>
</evidence>
<sequence length="351" mass="39555">MDSSGHQLHIFVFPYMAHGHMIPTVDLAKLFALRGLKATIITTPLNAPLISKTIRRTKGLGVDIDIRTLKFPSVEAGLPEGCENVDSITSHDNGSFELIFRFNKATTMLQEPLEMLLQECQPDCLVADLLFPWATDAAAKFGIPSFYEVEPAYVDYYRKVLGRRAWPIGPVSLCNRGIEDKAQRGNEASISENECLKWLDSKKPNSVIYICFGTITSGKPMVTWPVFADHFYNEKLVSEVLQIGIGVGVKEWVAVHGEHVKSEAIETAITEVMVSGQAEEMRRRARKLGEMARKAVEEGGSTYSNLNDLVEELRTPRHRPKIRAIKHNNQHLQRNCYISVSLFYFYCDLHL</sequence>
<reference evidence="4 5" key="1">
    <citation type="journal article" date="2020" name="Mol. Plant">
        <title>The Chromosome-Based Rubber Tree Genome Provides New Insights into Spurge Genome Evolution and Rubber Biosynthesis.</title>
        <authorList>
            <person name="Liu J."/>
            <person name="Shi C."/>
            <person name="Shi C.C."/>
            <person name="Li W."/>
            <person name="Zhang Q.J."/>
            <person name="Zhang Y."/>
            <person name="Li K."/>
            <person name="Lu H.F."/>
            <person name="Shi C."/>
            <person name="Zhu S.T."/>
            <person name="Xiao Z.Y."/>
            <person name="Nan H."/>
            <person name="Yue Y."/>
            <person name="Zhu X.G."/>
            <person name="Wu Y."/>
            <person name="Hong X.N."/>
            <person name="Fan G.Y."/>
            <person name="Tong Y."/>
            <person name="Zhang D."/>
            <person name="Mao C.L."/>
            <person name="Liu Y.L."/>
            <person name="Hao S.J."/>
            <person name="Liu W.Q."/>
            <person name="Lv M.Q."/>
            <person name="Zhang H.B."/>
            <person name="Liu Y."/>
            <person name="Hu-Tang G.R."/>
            <person name="Wang J.P."/>
            <person name="Wang J.H."/>
            <person name="Sun Y.H."/>
            <person name="Ni S.B."/>
            <person name="Chen W.B."/>
            <person name="Zhang X.C."/>
            <person name="Jiao Y.N."/>
            <person name="Eichler E.E."/>
            <person name="Li G.H."/>
            <person name="Liu X."/>
            <person name="Gao L.Z."/>
        </authorList>
    </citation>
    <scope>NUCLEOTIDE SEQUENCE [LARGE SCALE GENOMIC DNA]</scope>
    <source>
        <strain evidence="5">cv. GT1</strain>
        <tissue evidence="4">Leaf</tissue>
    </source>
</reference>
<evidence type="ECO:0008006" key="6">
    <source>
        <dbReference type="Google" id="ProtNLM"/>
    </source>
</evidence>
<evidence type="ECO:0000313" key="5">
    <source>
        <dbReference type="Proteomes" id="UP000467840"/>
    </source>
</evidence>
<dbReference type="GO" id="GO:0035251">
    <property type="term" value="F:UDP-glucosyltransferase activity"/>
    <property type="evidence" value="ECO:0007669"/>
    <property type="project" value="TreeGrafter"/>
</dbReference>
<keyword evidence="2" id="KW-0328">Glycosyltransferase</keyword>
<comment type="similarity">
    <text evidence="1">Belongs to the UDP-glycosyltransferase family.</text>
</comment>
<proteinExistence type="inferred from homology"/>
<accession>A0A6A6L358</accession>
<organism evidence="4 5">
    <name type="scientific">Hevea brasiliensis</name>
    <name type="common">Para rubber tree</name>
    <name type="synonym">Siphonia brasiliensis</name>
    <dbReference type="NCBI Taxonomy" id="3981"/>
    <lineage>
        <taxon>Eukaryota</taxon>
        <taxon>Viridiplantae</taxon>
        <taxon>Streptophyta</taxon>
        <taxon>Embryophyta</taxon>
        <taxon>Tracheophyta</taxon>
        <taxon>Spermatophyta</taxon>
        <taxon>Magnoliopsida</taxon>
        <taxon>eudicotyledons</taxon>
        <taxon>Gunneridae</taxon>
        <taxon>Pentapetalae</taxon>
        <taxon>rosids</taxon>
        <taxon>fabids</taxon>
        <taxon>Malpighiales</taxon>
        <taxon>Euphorbiaceae</taxon>
        <taxon>Crotonoideae</taxon>
        <taxon>Micrandreae</taxon>
        <taxon>Hevea</taxon>
    </lineage>
</organism>
<dbReference type="AlphaFoldDB" id="A0A6A6L358"/>
<dbReference type="CDD" id="cd03784">
    <property type="entry name" value="GT1_Gtf-like"/>
    <property type="match status" value="1"/>
</dbReference>
<dbReference type="Gene3D" id="3.40.50.2000">
    <property type="entry name" value="Glycogen Phosphorylase B"/>
    <property type="match status" value="3"/>
</dbReference>
<dbReference type="PANTHER" id="PTHR48047:SF45">
    <property type="entry name" value="SCOPOLETIN GLUCOSYLTRANSFERASE-LIKE"/>
    <property type="match status" value="1"/>
</dbReference>
<evidence type="ECO:0000256" key="3">
    <source>
        <dbReference type="ARBA" id="ARBA00022679"/>
    </source>
</evidence>
<keyword evidence="3" id="KW-0808">Transferase</keyword>
<dbReference type="EMBL" id="JAAGAX010000013">
    <property type="protein sequence ID" value="KAF2294688.1"/>
    <property type="molecule type" value="Genomic_DNA"/>
</dbReference>
<dbReference type="SUPFAM" id="SSF53756">
    <property type="entry name" value="UDP-Glycosyltransferase/glycogen phosphorylase"/>
    <property type="match status" value="1"/>
</dbReference>